<dbReference type="PANTHER" id="PTHR15591">
    <property type="entry name" value="RUN AND SH3 DOMAIN CONTAINING"/>
    <property type="match status" value="1"/>
</dbReference>
<protein>
    <recommendedName>
        <fullName evidence="3">RUN domain-containing protein</fullName>
    </recommendedName>
</protein>
<dbReference type="AlphaFoldDB" id="A0A023GLB8"/>
<dbReference type="PROSITE" id="PS50826">
    <property type="entry name" value="RUN"/>
    <property type="match status" value="1"/>
</dbReference>
<dbReference type="CDD" id="cd17683">
    <property type="entry name" value="RUN_RUNDC1"/>
    <property type="match status" value="1"/>
</dbReference>
<dbReference type="Pfam" id="PF26030">
    <property type="entry name" value="RUNDC1"/>
    <property type="match status" value="1"/>
</dbReference>
<accession>A0A023GLB8</accession>
<dbReference type="EMBL" id="GBBM01000747">
    <property type="protein sequence ID" value="JAC34671.1"/>
    <property type="molecule type" value="mRNA"/>
</dbReference>
<keyword evidence="1" id="KW-0175">Coiled coil</keyword>
<dbReference type="SUPFAM" id="SSF140741">
    <property type="entry name" value="RUN domain-like"/>
    <property type="match status" value="1"/>
</dbReference>
<dbReference type="SMART" id="SM00593">
    <property type="entry name" value="RUN"/>
    <property type="match status" value="1"/>
</dbReference>
<feature type="domain" description="RUN" evidence="3">
    <location>
        <begin position="381"/>
        <end position="560"/>
    </location>
</feature>
<evidence type="ECO:0000313" key="4">
    <source>
        <dbReference type="EMBL" id="JAC34671.1"/>
    </source>
</evidence>
<feature type="region of interest" description="Disordered" evidence="2">
    <location>
        <begin position="1"/>
        <end position="43"/>
    </location>
</feature>
<evidence type="ECO:0000256" key="2">
    <source>
        <dbReference type="SAM" id="MobiDB-lite"/>
    </source>
</evidence>
<feature type="coiled-coil region" evidence="1">
    <location>
        <begin position="56"/>
        <end position="159"/>
    </location>
</feature>
<dbReference type="InterPro" id="IPR037213">
    <property type="entry name" value="Run_dom_sf"/>
</dbReference>
<evidence type="ECO:0000256" key="1">
    <source>
        <dbReference type="SAM" id="Coils"/>
    </source>
</evidence>
<dbReference type="Gene3D" id="1.20.58.900">
    <property type="match status" value="1"/>
</dbReference>
<sequence>MDAQVIQMESLSLDDTGRDSPDDDRPTERWAPVGSSEIDDAWDDPETCSLSEFERLRHLEEEQEQLNTSLVALTTHFAQVQFRLRQIVNASQEEKEELLKELEEFAFRGIPDLRACQTGVGILLSETEQEQEEKLEQQRQKQKELIQQLKEQLEDLEKYAFETGDAGMPSSMLLERQSVIIEHLKEKLPLNLDELDLLDPDDLRRKIDQAVREMVNPVKMKEQLVSQLKTQITDLERFIQFIQGEGSDGKPRCTCNCPVHGKPDTIHSETSSECFASTRKYKDQLRRAHKESQEAQHKILRRMLALLHMFALTQFGCGRRGFQRNLMKRTPKGNHWGDLRARLELAINQVLELVTKQEAQCVDSDYTSDSEDAPAVLCNEKLTSAVRKDLATALRDLVQHGLMEIGQSSSLVPLGCFALRSASAPSLLHAWDLVLKYYEIKNGAQYNASPARKLSESFNLDIVASTMDTPKHALLTAVHNIISSHTPLKRSYDSHFKAFVCAALNEKRLVPWLKLLFKCKPLVERYYVHWSYVRKTGFDDALRSLDRLTDCDFDLPVDLAVRQLQNIKDAF</sequence>
<dbReference type="InterPro" id="IPR047343">
    <property type="entry name" value="RUSC1_2"/>
</dbReference>
<organism evidence="4">
    <name type="scientific">Amblyomma triste</name>
    <name type="common">Neotropical tick</name>
    <dbReference type="NCBI Taxonomy" id="251400"/>
    <lineage>
        <taxon>Eukaryota</taxon>
        <taxon>Metazoa</taxon>
        <taxon>Ecdysozoa</taxon>
        <taxon>Arthropoda</taxon>
        <taxon>Chelicerata</taxon>
        <taxon>Arachnida</taxon>
        <taxon>Acari</taxon>
        <taxon>Parasitiformes</taxon>
        <taxon>Ixodida</taxon>
        <taxon>Ixodoidea</taxon>
        <taxon>Ixodidae</taxon>
        <taxon>Amblyomminae</taxon>
        <taxon>Amblyomma</taxon>
    </lineage>
</organism>
<dbReference type="InterPro" id="IPR004012">
    <property type="entry name" value="Run_dom"/>
</dbReference>
<name>A0A023GLB8_AMBTT</name>
<evidence type="ECO:0000259" key="3">
    <source>
        <dbReference type="PROSITE" id="PS50826"/>
    </source>
</evidence>
<reference evidence="4" key="1">
    <citation type="submission" date="2014-03" db="EMBL/GenBank/DDBJ databases">
        <title>The sialotranscriptome of Amblyomma triste, Amblyomma parvum and Amblyomma cajennense ticks, uncovered by 454-based RNA-seq.</title>
        <authorList>
            <person name="Garcia G.R."/>
            <person name="Gardinassi L.G."/>
            <person name="Ribeiro J.M."/>
            <person name="Anatriello E."/>
            <person name="Ferreira B.R."/>
            <person name="Moreira H.N."/>
            <person name="Mafra C."/>
            <person name="Olegario M.M."/>
            <person name="Szabo P.J."/>
            <person name="Miranda-Santos I.K."/>
            <person name="Maruyama S.R."/>
        </authorList>
    </citation>
    <scope>NUCLEOTIDE SEQUENCE</scope>
    <source>
        <strain evidence="4">Mato Grasso do Sul</strain>
        <tissue evidence="4">Salivary glands</tissue>
    </source>
</reference>
<feature type="compositionally biased region" description="Basic and acidic residues" evidence="2">
    <location>
        <begin position="15"/>
        <end position="28"/>
    </location>
</feature>
<dbReference type="Pfam" id="PF02759">
    <property type="entry name" value="RUN"/>
    <property type="match status" value="1"/>
</dbReference>
<dbReference type="InterPro" id="IPR058732">
    <property type="entry name" value="RUNDC1_M"/>
</dbReference>
<proteinExistence type="evidence at transcript level"/>
<dbReference type="PANTHER" id="PTHR15591:SF19">
    <property type="entry name" value="RUN DOMAIN-CONTAINING PROTEIN 1 ISOFORM X1"/>
    <property type="match status" value="1"/>
</dbReference>